<dbReference type="InterPro" id="IPR023804">
    <property type="entry name" value="DUF3792_TM"/>
</dbReference>
<gene>
    <name evidence="2" type="ORF">LMF89_03965</name>
</gene>
<feature type="transmembrane region" description="Helical" evidence="1">
    <location>
        <begin position="56"/>
        <end position="77"/>
    </location>
</feature>
<feature type="transmembrane region" description="Helical" evidence="1">
    <location>
        <begin position="110"/>
        <end position="135"/>
    </location>
</feature>
<dbReference type="Proteomes" id="UP001165492">
    <property type="component" value="Unassembled WGS sequence"/>
</dbReference>
<evidence type="ECO:0000313" key="2">
    <source>
        <dbReference type="EMBL" id="MCC5464519.1"/>
    </source>
</evidence>
<name>A0ABS8HPM2_9FIRM</name>
<feature type="transmembrane region" description="Helical" evidence="1">
    <location>
        <begin position="21"/>
        <end position="44"/>
    </location>
</feature>
<dbReference type="EMBL" id="JAJHJB010000003">
    <property type="protein sequence ID" value="MCC5464519.1"/>
    <property type="molecule type" value="Genomic_DNA"/>
</dbReference>
<evidence type="ECO:0000256" key="1">
    <source>
        <dbReference type="SAM" id="Phobius"/>
    </source>
</evidence>
<reference evidence="2" key="1">
    <citation type="submission" date="2021-11" db="EMBL/GenBank/DDBJ databases">
        <title>Description of a new species Pelosinus isolated from the bottom sediments of Lake Baikal.</title>
        <authorList>
            <person name="Zakharyuk A."/>
        </authorList>
    </citation>
    <scope>NUCLEOTIDE SEQUENCE</scope>
    <source>
        <strain evidence="2">Bkl1</strain>
    </source>
</reference>
<feature type="transmembrane region" description="Helical" evidence="1">
    <location>
        <begin position="84"/>
        <end position="104"/>
    </location>
</feature>
<evidence type="ECO:0000313" key="3">
    <source>
        <dbReference type="Proteomes" id="UP001165492"/>
    </source>
</evidence>
<dbReference type="RefSeq" id="WP_007934368.1">
    <property type="nucleotide sequence ID" value="NZ_JAJHJB010000003.1"/>
</dbReference>
<accession>A0ABS8HPM2</accession>
<keyword evidence="3" id="KW-1185">Reference proteome</keyword>
<keyword evidence="1" id="KW-0472">Membrane</keyword>
<keyword evidence="1" id="KW-1133">Transmembrane helix</keyword>
<proteinExistence type="predicted"/>
<protein>
    <submittedName>
        <fullName evidence="2">TIGR04086 family membrane protein</fullName>
    </submittedName>
</protein>
<sequence length="137" mass="14645">MSKRIGKTRFNTTPKGPGTAMLIGKGFFVSIIVSLVCTFFLSIISLVTENTYIDYYMQYVMVGVTMVSIFIGSVYATQQAESRGLIIGVVIGIIYVLLSVGIGMEISQESISLFVLANKFMAGIAVGILGGLVGVNL</sequence>
<comment type="caution">
    <text evidence="2">The sequence shown here is derived from an EMBL/GenBank/DDBJ whole genome shotgun (WGS) entry which is preliminary data.</text>
</comment>
<dbReference type="Pfam" id="PF12670">
    <property type="entry name" value="DUF3792"/>
    <property type="match status" value="1"/>
</dbReference>
<dbReference type="NCBIfam" id="TIGR04086">
    <property type="entry name" value="TIGR04086_membr"/>
    <property type="match status" value="1"/>
</dbReference>
<organism evidence="2 3">
    <name type="scientific">Pelosinus baikalensis</name>
    <dbReference type="NCBI Taxonomy" id="2892015"/>
    <lineage>
        <taxon>Bacteria</taxon>
        <taxon>Bacillati</taxon>
        <taxon>Bacillota</taxon>
        <taxon>Negativicutes</taxon>
        <taxon>Selenomonadales</taxon>
        <taxon>Sporomusaceae</taxon>
        <taxon>Pelosinus</taxon>
    </lineage>
</organism>
<keyword evidence="1" id="KW-0812">Transmembrane</keyword>